<feature type="compositionally biased region" description="Low complexity" evidence="2">
    <location>
        <begin position="843"/>
        <end position="854"/>
    </location>
</feature>
<evidence type="ECO:0000313" key="4">
    <source>
        <dbReference type="EMBL" id="RAW38697.1"/>
    </source>
</evidence>
<proteinExistence type="predicted"/>
<dbReference type="PANTHER" id="PTHR31973:SF187">
    <property type="entry name" value="MUTATOR TRANSPOSASE MUDRA PROTEIN"/>
    <property type="match status" value="1"/>
</dbReference>
<gene>
    <name evidence="4" type="ORF">PC110_g5065</name>
</gene>
<evidence type="ECO:0000256" key="2">
    <source>
        <dbReference type="SAM" id="MobiDB-lite"/>
    </source>
</evidence>
<evidence type="ECO:0000259" key="3">
    <source>
        <dbReference type="PROSITE" id="PS50966"/>
    </source>
</evidence>
<evidence type="ECO:0000313" key="5">
    <source>
        <dbReference type="Proteomes" id="UP000251314"/>
    </source>
</evidence>
<feature type="region of interest" description="Disordered" evidence="2">
    <location>
        <begin position="824"/>
        <end position="854"/>
    </location>
</feature>
<dbReference type="Proteomes" id="UP000251314">
    <property type="component" value="Unassembled WGS sequence"/>
</dbReference>
<dbReference type="AlphaFoldDB" id="A0A329SP75"/>
<organism evidence="4 5">
    <name type="scientific">Phytophthora cactorum</name>
    <dbReference type="NCBI Taxonomy" id="29920"/>
    <lineage>
        <taxon>Eukaryota</taxon>
        <taxon>Sar</taxon>
        <taxon>Stramenopiles</taxon>
        <taxon>Oomycota</taxon>
        <taxon>Peronosporomycetes</taxon>
        <taxon>Peronosporales</taxon>
        <taxon>Peronosporaceae</taxon>
        <taxon>Phytophthora</taxon>
    </lineage>
</organism>
<keyword evidence="5" id="KW-1185">Reference proteome</keyword>
<feature type="region of interest" description="Disordered" evidence="2">
    <location>
        <begin position="862"/>
        <end position="881"/>
    </location>
</feature>
<dbReference type="VEuPathDB" id="FungiDB:PC110_g5065"/>
<feature type="compositionally biased region" description="Low complexity" evidence="2">
    <location>
        <begin position="862"/>
        <end position="875"/>
    </location>
</feature>
<dbReference type="STRING" id="29920.A0A329SP75"/>
<feature type="region of interest" description="Disordered" evidence="2">
    <location>
        <begin position="31"/>
        <end position="54"/>
    </location>
</feature>
<name>A0A329SP75_9STRA</name>
<keyword evidence="1" id="KW-0479">Metal-binding</keyword>
<keyword evidence="1" id="KW-0862">Zinc</keyword>
<dbReference type="PANTHER" id="PTHR31973">
    <property type="entry name" value="POLYPROTEIN, PUTATIVE-RELATED"/>
    <property type="match status" value="1"/>
</dbReference>
<comment type="caution">
    <text evidence="4">The sequence shown here is derived from an EMBL/GenBank/DDBJ whole genome shotgun (WGS) entry which is preliminary data.</text>
</comment>
<sequence>MSSALRKLERYATIADAIAVVETFAEQTQQRRVHVQQPKPHHKPAAVDVSEDDSPIITSPSSSNAVVLECENAPACKWFVRLSFVKGEKKWKISSMNTMHHKTKCSESRRTGAAGNATAHASPVATDQLLASANASAAAVLADTSGGEAATSMDASMYAGKVFKSWKEALGAIRALALHIGRRVMAEKVEEMIWCGKTVMARRVVCQNYRNSNCDWMVMLDEATDESERYTVLSIALLHSKECLETCNFIGSKKKVTTAATRGGSTTDPLGSTGSALPGSSLLVDDVSKYQLTHEMRWGTGKEATKAIADFALVVQRKRAKLCKRNNGGSNKKYVCSDEQCLWFVRLAKGWKSKSWKISAMNLKHSDTCTGVPKPTARQLAELRFFRQAVTTHSKASGTLLTDNFLMNSDVGIQIPRGMAYRAQKMVVATSTDDLTESYKFIPSLMESFLTKNPGSIANYEKDPQGHFIRAFIMPNASMAVLGNQQQVCGIHVQHYSTVGYQGCMALLITRDGSLEYQGLAFALLPTSDLEHMKWFIALAKRGGARFDGNPVFCSHSEHGLLRALAQEARHAKIMFCVRSLLEEMALDKNIPALGPLEEQVWELQRQETEEAFLSVLGVLEGLNAAAAAFLRSVHPKNWAYYLNRSIRLYGWASTGAEEAVAGSDIQRSDEAPFDLVYMFLAFLMDGTYKKSQVASKLLAVESQRPTLLTPGADAVYRQERQAAAEYTVRRCDEQVAFAWLTGARPKITYRMDLALRTCTCGQMFQLGWPCRHFIAASLHFANEVVLLDCFDLIYKATAYVEVHRSLRIEIPVAGDLHKDQSLLPAIRPRNTKQKKRPRSANGSSGSDSTTIETSTTIMSSVSSAMSVSNEDSSAPLAKTPRLEFDSDVVNSLGEIV</sequence>
<protein>
    <recommendedName>
        <fullName evidence="3">SWIM-type domain-containing protein</fullName>
    </recommendedName>
</protein>
<dbReference type="GO" id="GO:0008270">
    <property type="term" value="F:zinc ion binding"/>
    <property type="evidence" value="ECO:0007669"/>
    <property type="project" value="UniProtKB-KW"/>
</dbReference>
<dbReference type="EMBL" id="MJFZ01000083">
    <property type="protein sequence ID" value="RAW38697.1"/>
    <property type="molecule type" value="Genomic_DNA"/>
</dbReference>
<feature type="compositionally biased region" description="Basic residues" evidence="2">
    <location>
        <begin position="830"/>
        <end position="839"/>
    </location>
</feature>
<feature type="compositionally biased region" description="Basic residues" evidence="2">
    <location>
        <begin position="31"/>
        <end position="44"/>
    </location>
</feature>
<evidence type="ECO:0000256" key="1">
    <source>
        <dbReference type="PROSITE-ProRule" id="PRU00325"/>
    </source>
</evidence>
<accession>A0A329SP75</accession>
<feature type="domain" description="SWIM-type" evidence="3">
    <location>
        <begin position="750"/>
        <end position="782"/>
    </location>
</feature>
<dbReference type="OrthoDB" id="74508at2759"/>
<keyword evidence="1" id="KW-0863">Zinc-finger</keyword>
<dbReference type="PROSITE" id="PS50966">
    <property type="entry name" value="ZF_SWIM"/>
    <property type="match status" value="1"/>
</dbReference>
<dbReference type="InterPro" id="IPR007527">
    <property type="entry name" value="Znf_SWIM"/>
</dbReference>
<reference evidence="4 5" key="1">
    <citation type="submission" date="2018-01" db="EMBL/GenBank/DDBJ databases">
        <title>Draft genome of the strawberry crown rot pathogen Phytophthora cactorum.</title>
        <authorList>
            <person name="Armitage A.D."/>
            <person name="Lysoe E."/>
            <person name="Nellist C.F."/>
            <person name="Harrison R.J."/>
            <person name="Brurberg M.B."/>
        </authorList>
    </citation>
    <scope>NUCLEOTIDE SEQUENCE [LARGE SCALE GENOMIC DNA]</scope>
    <source>
        <strain evidence="4 5">10300</strain>
    </source>
</reference>